<reference evidence="2" key="2">
    <citation type="submission" date="2020-01" db="EMBL/GenBank/DDBJ databases">
        <authorList>
            <person name="Campanaro S."/>
        </authorList>
    </citation>
    <scope>NUCLEOTIDE SEQUENCE</scope>
    <source>
        <strain evidence="2">AS06rmzACSIP_7</strain>
    </source>
</reference>
<dbReference type="InterPro" id="IPR029030">
    <property type="entry name" value="Caspase-like_dom_sf"/>
</dbReference>
<dbReference type="InterPro" id="IPR050452">
    <property type="entry name" value="Metacaspase"/>
</dbReference>
<dbReference type="Gene3D" id="3.40.50.1460">
    <property type="match status" value="1"/>
</dbReference>
<name>A0A971M259_9BACT</name>
<feature type="domain" description="Peptidase C14 caspase" evidence="1">
    <location>
        <begin position="8"/>
        <end position="236"/>
    </location>
</feature>
<dbReference type="EMBL" id="JAAYEE010000074">
    <property type="protein sequence ID" value="NLW34707.1"/>
    <property type="molecule type" value="Genomic_DNA"/>
</dbReference>
<gene>
    <name evidence="2" type="ORF">GXY80_04390</name>
</gene>
<proteinExistence type="predicted"/>
<dbReference type="InterPro" id="IPR011600">
    <property type="entry name" value="Pept_C14_caspase"/>
</dbReference>
<dbReference type="PANTHER" id="PTHR48104:SF30">
    <property type="entry name" value="METACASPASE-1"/>
    <property type="match status" value="1"/>
</dbReference>
<dbReference type="GO" id="GO:0006508">
    <property type="term" value="P:proteolysis"/>
    <property type="evidence" value="ECO:0007669"/>
    <property type="project" value="InterPro"/>
</dbReference>
<accession>A0A971M259</accession>
<evidence type="ECO:0000313" key="2">
    <source>
        <dbReference type="EMBL" id="NLW34707.1"/>
    </source>
</evidence>
<dbReference type="Pfam" id="PF00656">
    <property type="entry name" value="Peptidase_C14"/>
    <property type="match status" value="1"/>
</dbReference>
<dbReference type="GO" id="GO:0004197">
    <property type="term" value="F:cysteine-type endopeptidase activity"/>
    <property type="evidence" value="ECO:0007669"/>
    <property type="project" value="InterPro"/>
</dbReference>
<comment type="caution">
    <text evidence="2">The sequence shown here is derived from an EMBL/GenBank/DDBJ whole genome shotgun (WGS) entry which is preliminary data.</text>
</comment>
<evidence type="ECO:0000313" key="3">
    <source>
        <dbReference type="Proteomes" id="UP000777265"/>
    </source>
</evidence>
<sequence>MSQSFSHGYALVVGVGKDLPVTIEDAKAVSGILVDPSRCAYPGDQVRLLTSEGAQRNNIISGLNWLARSAGQNDTAIVYFSGHGTENPDFYLVPYGFDWQNLAGTAISGTELTELLCEIRAQKLLVLLDCCHAGGQAEVKNFIKSPMPSTAFDELARSSGRVVIASSRKDEVSWTGNPYSQFTMAVLEAFAGLGAFEQDGFARVLDLTLYVGRFVPDRTGDKQHPIIKVSNLQDNFAIAWYAGGSKTPKELPWRADTPAPRPITDSAEVASWRRRLANKRENLLLIEERMSEYVEFTDIPIQLLKNKRLTESEIDELQTRLQGR</sequence>
<reference evidence="2" key="1">
    <citation type="journal article" date="2020" name="Biotechnol. Biofuels">
        <title>New insights from the biogas microbiome by comprehensive genome-resolved metagenomics of nearly 1600 species originating from multiple anaerobic digesters.</title>
        <authorList>
            <person name="Campanaro S."/>
            <person name="Treu L."/>
            <person name="Rodriguez-R L.M."/>
            <person name="Kovalovszki A."/>
            <person name="Ziels R.M."/>
            <person name="Maus I."/>
            <person name="Zhu X."/>
            <person name="Kougias P.G."/>
            <person name="Basile A."/>
            <person name="Luo G."/>
            <person name="Schluter A."/>
            <person name="Konstantinidis K.T."/>
            <person name="Angelidaki I."/>
        </authorList>
    </citation>
    <scope>NUCLEOTIDE SEQUENCE</scope>
    <source>
        <strain evidence="2">AS06rmzACSIP_7</strain>
    </source>
</reference>
<dbReference type="PANTHER" id="PTHR48104">
    <property type="entry name" value="METACASPASE-4"/>
    <property type="match status" value="1"/>
</dbReference>
<dbReference type="Proteomes" id="UP000777265">
    <property type="component" value="Unassembled WGS sequence"/>
</dbReference>
<dbReference type="AlphaFoldDB" id="A0A971M259"/>
<organism evidence="2 3">
    <name type="scientific">Syntrophorhabdus aromaticivorans</name>
    <dbReference type="NCBI Taxonomy" id="328301"/>
    <lineage>
        <taxon>Bacteria</taxon>
        <taxon>Pseudomonadati</taxon>
        <taxon>Thermodesulfobacteriota</taxon>
        <taxon>Syntrophorhabdia</taxon>
        <taxon>Syntrophorhabdales</taxon>
        <taxon>Syntrophorhabdaceae</taxon>
        <taxon>Syntrophorhabdus</taxon>
    </lineage>
</organism>
<dbReference type="SUPFAM" id="SSF52129">
    <property type="entry name" value="Caspase-like"/>
    <property type="match status" value="1"/>
</dbReference>
<protein>
    <submittedName>
        <fullName evidence="2">Caspase family protein</fullName>
    </submittedName>
</protein>
<dbReference type="GO" id="GO:0005737">
    <property type="term" value="C:cytoplasm"/>
    <property type="evidence" value="ECO:0007669"/>
    <property type="project" value="TreeGrafter"/>
</dbReference>
<evidence type="ECO:0000259" key="1">
    <source>
        <dbReference type="Pfam" id="PF00656"/>
    </source>
</evidence>